<dbReference type="RefSeq" id="WP_201847451.1">
    <property type="nucleotide sequence ID" value="NZ_JABBYC010000019.1"/>
</dbReference>
<name>A0ABS1LL52_9MICO</name>
<feature type="compositionally biased region" description="Gly residues" evidence="1">
    <location>
        <begin position="83"/>
        <end position="94"/>
    </location>
</feature>
<evidence type="ECO:0000313" key="3">
    <source>
        <dbReference type="EMBL" id="MBL0886956.1"/>
    </source>
</evidence>
<gene>
    <name evidence="3" type="ORF">HGK34_11815</name>
</gene>
<protein>
    <submittedName>
        <fullName evidence="3">DUF1918 domain-containing protein</fullName>
    </submittedName>
</protein>
<sequence length="94" mass="9992">MWARTGDRLVVQGHELGEPVRDGEVLEVRGPDGSPPYLVQWSDSGRTTLVFPGSDAVVQHFGGPDDDFRHPGQEPHEVRHAGKGPGGVGASARG</sequence>
<evidence type="ECO:0000256" key="1">
    <source>
        <dbReference type="SAM" id="MobiDB-lite"/>
    </source>
</evidence>
<dbReference type="Gene3D" id="2.30.30.440">
    <property type="entry name" value="Domain of unknown function DUF1918"/>
    <property type="match status" value="1"/>
</dbReference>
<reference evidence="3 4" key="1">
    <citation type="journal article" date="2021" name="Arch. Microbiol.">
        <title>Myceligenerans indicum sp. nov., an actinobacterium isolated from mangrove sediment of Sundarbans, India.</title>
        <authorList>
            <person name="Asha K."/>
            <person name="Bhadury P."/>
        </authorList>
    </citation>
    <scope>NUCLEOTIDE SEQUENCE [LARGE SCALE GENOMIC DNA]</scope>
    <source>
        <strain evidence="3 4">I2</strain>
    </source>
</reference>
<dbReference type="Pfam" id="PF08940">
    <property type="entry name" value="DUF1918"/>
    <property type="match status" value="1"/>
</dbReference>
<dbReference type="EMBL" id="JABBYC010000019">
    <property type="protein sequence ID" value="MBL0886956.1"/>
    <property type="molecule type" value="Genomic_DNA"/>
</dbReference>
<organism evidence="3 4">
    <name type="scientific">Myceligenerans indicum</name>
    <dbReference type="NCBI Taxonomy" id="2593663"/>
    <lineage>
        <taxon>Bacteria</taxon>
        <taxon>Bacillati</taxon>
        <taxon>Actinomycetota</taxon>
        <taxon>Actinomycetes</taxon>
        <taxon>Micrococcales</taxon>
        <taxon>Promicromonosporaceae</taxon>
        <taxon>Myceligenerans</taxon>
    </lineage>
</organism>
<comment type="caution">
    <text evidence="3">The sequence shown here is derived from an EMBL/GenBank/DDBJ whole genome shotgun (WGS) entry which is preliminary data.</text>
</comment>
<evidence type="ECO:0000313" key="4">
    <source>
        <dbReference type="Proteomes" id="UP000675409"/>
    </source>
</evidence>
<evidence type="ECO:0000259" key="2">
    <source>
        <dbReference type="Pfam" id="PF08940"/>
    </source>
</evidence>
<dbReference type="SUPFAM" id="SSF50118">
    <property type="entry name" value="Cell growth inhibitor/plasmid maintenance toxic component"/>
    <property type="match status" value="1"/>
</dbReference>
<proteinExistence type="predicted"/>
<feature type="domain" description="DUF1918" evidence="2">
    <location>
        <begin position="1"/>
        <end position="58"/>
    </location>
</feature>
<dbReference type="Proteomes" id="UP000675409">
    <property type="component" value="Unassembled WGS sequence"/>
</dbReference>
<keyword evidence="4" id="KW-1185">Reference proteome</keyword>
<feature type="region of interest" description="Disordered" evidence="1">
    <location>
        <begin position="60"/>
        <end position="94"/>
    </location>
</feature>
<dbReference type="InterPro" id="IPR015035">
    <property type="entry name" value="DUF1918"/>
</dbReference>
<accession>A0ABS1LL52</accession>
<feature type="compositionally biased region" description="Basic and acidic residues" evidence="1">
    <location>
        <begin position="66"/>
        <end position="80"/>
    </location>
</feature>